<reference evidence="3" key="1">
    <citation type="journal article" date="2019" name="Syst. Appl. Microbiol.">
        <title>Flavobacterium circumlabens sp. nov. and Flavobacterium cupreum sp. nov., two psychrotrophic species isolated from Antarctic environmental samples.</title>
        <authorList>
            <person name="Kralova S."/>
            <person name="Busse H.-J."/>
            <person name="Svec P."/>
            <person name="Maslanova I."/>
            <person name="Stankova E."/>
            <person name="Bartak M."/>
            <person name="Sedlacek I."/>
        </authorList>
    </citation>
    <scope>NUCLEOTIDE SEQUENCE [LARGE SCALE GENOMIC DNA]</scope>
    <source>
        <strain evidence="3">CCM 8825</strain>
    </source>
</reference>
<sequence>MRNFKTNPKIWLFCSTITNSKYVLELVVFFILISVSSVKAQDLSVSGAVLTKEGKPLNYATVSLINAKDSALMETAFSDANGIYKFMPLKAGEYIVSVEAIGFNTKTSLPFLYALTQVVVDTITIEESSENLKEVVVTTSKPTIERKDNRMVINVAGSVLAAGNNAIDILERAPGVSVDRDGNISLNGKAGVTVMINDKLSYLSNSQLAGMLRSTNGNTIQAIEIMTNPSSKYDASGNSGIINIRLKKNKENGFNGSLILGVGHGHYVSDNASLSLNAKTGNLNSFANISRINDKKFINLSSDRIIDSSGFKTIYSQKSSIKDVAINNSYRIGADYETGKNNTLGIVINGYFNDKNIANKGIATIIDPLNKNLTKQISVSDDNRTLNNVGINLNDRFRLDTIGQALSIDLDYIKYKNNGDALLSTLYDNSEGNRQQQSPYYLRQNTSAAIVVHAGKADYISPDFKTVKIETGIKISEVKTDNTLEVLTSSDDVDYVFNPQLSNQFIYKERIQASYINLTKKRKQTTIQLGLRSEHTTSKGTLLNSNEPSITQKYLDFFPNLFVLQSLNAKNKISLNLSRRIERPNYQSLNPFAYYIDPYTRQLGNPFLKPQYTNNIELNYSYSRFDVGLSYAHTTNVSTETVVTDTISKISSVTFINLNSLERYTISTNYSYSLANWWSGNINGYLTYNNYNLNGSSGVNQENKNLSYNIKSTQNFRISNNYKLEINARYQSQFVYGLYHLRPFSSIDAGVSHSFWSDRANLKISVNDIFNERKTDLTLETKGSHIHGYQKNDTRLIRFVFTYNFGSKSLKSTSHLSSATDEKSRAGN</sequence>
<dbReference type="Gene3D" id="2.60.40.1120">
    <property type="entry name" value="Carboxypeptidase-like, regulatory domain"/>
    <property type="match status" value="1"/>
</dbReference>
<dbReference type="Pfam" id="PF14905">
    <property type="entry name" value="OMP_b-brl_3"/>
    <property type="match status" value="1"/>
</dbReference>
<keyword evidence="3" id="KW-1185">Reference proteome</keyword>
<evidence type="ECO:0000313" key="2">
    <source>
        <dbReference type="EMBL" id="RUT67912.1"/>
    </source>
</evidence>
<feature type="domain" description="Outer membrane protein beta-barrel" evidence="1">
    <location>
        <begin position="399"/>
        <end position="803"/>
    </location>
</feature>
<dbReference type="Gene3D" id="2.170.130.10">
    <property type="entry name" value="TonB-dependent receptor, plug domain"/>
    <property type="match status" value="1"/>
</dbReference>
<comment type="caution">
    <text evidence="2">The sequence shown here is derived from an EMBL/GenBank/DDBJ whole genome shotgun (WGS) entry which is preliminary data.</text>
</comment>
<dbReference type="SUPFAM" id="SSF56935">
    <property type="entry name" value="Porins"/>
    <property type="match status" value="1"/>
</dbReference>
<evidence type="ECO:0000313" key="3">
    <source>
        <dbReference type="Proteomes" id="UP000288102"/>
    </source>
</evidence>
<dbReference type="SUPFAM" id="SSF49464">
    <property type="entry name" value="Carboxypeptidase regulatory domain-like"/>
    <property type="match status" value="1"/>
</dbReference>
<dbReference type="Proteomes" id="UP000288102">
    <property type="component" value="Unassembled WGS sequence"/>
</dbReference>
<keyword evidence="2" id="KW-0675">Receptor</keyword>
<dbReference type="RefSeq" id="WP_127340796.1">
    <property type="nucleotide sequence ID" value="NZ_QWDM01000024.1"/>
</dbReference>
<gene>
    <name evidence="2" type="ORF">D0817_23890</name>
</gene>
<dbReference type="OrthoDB" id="8764943at2"/>
<dbReference type="AlphaFoldDB" id="A0A434A0L4"/>
<dbReference type="InterPro" id="IPR008969">
    <property type="entry name" value="CarboxyPept-like_regulatory"/>
</dbReference>
<dbReference type="EMBL" id="QWDM01000024">
    <property type="protein sequence ID" value="RUT67912.1"/>
    <property type="molecule type" value="Genomic_DNA"/>
</dbReference>
<organism evidence="2 3">
    <name type="scientific">Flavobacterium cupreum</name>
    <dbReference type="NCBI Taxonomy" id="2133766"/>
    <lineage>
        <taxon>Bacteria</taxon>
        <taxon>Pseudomonadati</taxon>
        <taxon>Bacteroidota</taxon>
        <taxon>Flavobacteriia</taxon>
        <taxon>Flavobacteriales</taxon>
        <taxon>Flavobacteriaceae</taxon>
        <taxon>Flavobacterium</taxon>
    </lineage>
</organism>
<proteinExistence type="predicted"/>
<name>A0A434A0L4_9FLAO</name>
<dbReference type="Pfam" id="PF13620">
    <property type="entry name" value="CarboxypepD_reg"/>
    <property type="match status" value="1"/>
</dbReference>
<dbReference type="InterPro" id="IPR037066">
    <property type="entry name" value="Plug_dom_sf"/>
</dbReference>
<protein>
    <submittedName>
        <fullName evidence="2">TonB-dependent receptor</fullName>
    </submittedName>
</protein>
<accession>A0A434A0L4</accession>
<evidence type="ECO:0000259" key="1">
    <source>
        <dbReference type="Pfam" id="PF14905"/>
    </source>
</evidence>
<dbReference type="InterPro" id="IPR041700">
    <property type="entry name" value="OMP_b-brl_3"/>
</dbReference>